<evidence type="ECO:0000256" key="3">
    <source>
        <dbReference type="ARBA" id="ARBA00022679"/>
    </source>
</evidence>
<sequence>MSHIHSCYTAEMVWLRFKCSPSLYLGFLIIFIIPICHRNLMAIAQEDLGWTCDNGEGNYTTNSSYKANLDHLLSTLTTHQIDYGFYNFSYGHDHKAYAIGLCRGDVMPDSCQTCLNNSIALLTKNCPTQIEAIVWYEDCMLRYSDRSLFGVMDLSPTRFVVLPGNASDPRFTQLATDLLHKLTPQAASGDSRLKYATGRTSVPNFPVIYGAVQCTPDLPSNDCTDCLLAAIAQNRDAYPEIARVRIMKPSCSIRFDINRVFQDPPASTPPPLSSNTTTTTSSPKGNRARRLVFIFVPITVVALAALLRVIIIILRARNSLKNRREDEIANVESLQFDFDTIRIATDGFSDANQLGRGGFGAVYKGRLPDGQNIAVKRLFQGSSQGDDEFKNEIVLMAKLQHRNLVQLLGFCFEQNEKLLIYECVENSSLEKFLFDPIKREGLDWKTRYNIIEGIVRGLIYLHEDSQLRIIHRDLKASNILLDEEMHAKISDFGTAKLFMHDQTRGDTRKIIVLEIVTGQKNNRAQTNKEIVETLVNYAWRNWQSGNALDIIDPCLKSGSRIETARCIHVGLLCVQENPLERPTMTTVLLMLNSGSVTLPRPSQPAFFIDSACCQMSRQFEDHSSTHDPNDLSITELCPR</sequence>
<evidence type="ECO:0000256" key="16">
    <source>
        <dbReference type="SAM" id="Phobius"/>
    </source>
</evidence>
<evidence type="ECO:0000256" key="5">
    <source>
        <dbReference type="ARBA" id="ARBA00022729"/>
    </source>
</evidence>
<name>A0ABP0Z5E3_9ROSI</name>
<keyword evidence="5" id="KW-0732">Signal</keyword>
<comment type="subcellular location">
    <subcellularLocation>
        <location evidence="1">Membrane</location>
        <topology evidence="1">Single-pass membrane protein</topology>
    </subcellularLocation>
</comment>
<keyword evidence="6" id="KW-0677">Repeat</keyword>
<keyword evidence="10 16" id="KW-1133">Transmembrane helix</keyword>
<evidence type="ECO:0000256" key="4">
    <source>
        <dbReference type="ARBA" id="ARBA00022692"/>
    </source>
</evidence>
<organism evidence="19 20">
    <name type="scientific">Citrullus colocynthis</name>
    <name type="common">colocynth</name>
    <dbReference type="NCBI Taxonomy" id="252529"/>
    <lineage>
        <taxon>Eukaryota</taxon>
        <taxon>Viridiplantae</taxon>
        <taxon>Streptophyta</taxon>
        <taxon>Embryophyta</taxon>
        <taxon>Tracheophyta</taxon>
        <taxon>Spermatophyta</taxon>
        <taxon>Magnoliopsida</taxon>
        <taxon>eudicotyledons</taxon>
        <taxon>Gunneridae</taxon>
        <taxon>Pentapetalae</taxon>
        <taxon>rosids</taxon>
        <taxon>fabids</taxon>
        <taxon>Cucurbitales</taxon>
        <taxon>Cucurbitaceae</taxon>
        <taxon>Benincaseae</taxon>
        <taxon>Citrullus</taxon>
    </lineage>
</organism>
<dbReference type="SMART" id="SM00220">
    <property type="entry name" value="S_TKc"/>
    <property type="match status" value="1"/>
</dbReference>
<evidence type="ECO:0000313" key="20">
    <source>
        <dbReference type="Proteomes" id="UP001642487"/>
    </source>
</evidence>
<keyword evidence="3" id="KW-0808">Transferase</keyword>
<evidence type="ECO:0000259" key="17">
    <source>
        <dbReference type="PROSITE" id="PS50011"/>
    </source>
</evidence>
<evidence type="ECO:0000256" key="7">
    <source>
        <dbReference type="ARBA" id="ARBA00022741"/>
    </source>
</evidence>
<accession>A0ABP0Z5E3</accession>
<keyword evidence="4 16" id="KW-0812">Transmembrane</keyword>
<feature type="compositionally biased region" description="Basic and acidic residues" evidence="15">
    <location>
        <begin position="619"/>
        <end position="629"/>
    </location>
</feature>
<keyword evidence="9 14" id="KW-0067">ATP-binding</keyword>
<dbReference type="PROSITE" id="PS00107">
    <property type="entry name" value="PROTEIN_KINASE_ATP"/>
    <property type="match status" value="1"/>
</dbReference>
<gene>
    <name evidence="19" type="ORF">CITCOLO1_LOCUS19734</name>
</gene>
<dbReference type="Gene3D" id="3.30.200.20">
    <property type="entry name" value="Phosphorylase Kinase, domain 1"/>
    <property type="match status" value="1"/>
</dbReference>
<proteinExistence type="predicted"/>
<dbReference type="PROSITE" id="PS50011">
    <property type="entry name" value="PROTEIN_KINASE_DOM"/>
    <property type="match status" value="1"/>
</dbReference>
<keyword evidence="11 16" id="KW-0472">Membrane</keyword>
<evidence type="ECO:0000259" key="18">
    <source>
        <dbReference type="PROSITE" id="PS51473"/>
    </source>
</evidence>
<feature type="domain" description="Gnk2-homologous" evidence="18">
    <location>
        <begin position="47"/>
        <end position="148"/>
    </location>
</feature>
<dbReference type="Gene3D" id="3.30.430.20">
    <property type="entry name" value="Gnk2 domain, C-X8-C-X2-C motif"/>
    <property type="match status" value="2"/>
</dbReference>
<evidence type="ECO:0000256" key="10">
    <source>
        <dbReference type="ARBA" id="ARBA00022989"/>
    </source>
</evidence>
<evidence type="ECO:0000256" key="11">
    <source>
        <dbReference type="ARBA" id="ARBA00023136"/>
    </source>
</evidence>
<dbReference type="InterPro" id="IPR008271">
    <property type="entry name" value="Ser/Thr_kinase_AS"/>
</dbReference>
<keyword evidence="12" id="KW-0675">Receptor</keyword>
<feature type="region of interest" description="Disordered" evidence="15">
    <location>
        <begin position="264"/>
        <end position="284"/>
    </location>
</feature>
<dbReference type="Proteomes" id="UP001642487">
    <property type="component" value="Chromosome 8"/>
</dbReference>
<dbReference type="InterPro" id="IPR017441">
    <property type="entry name" value="Protein_kinase_ATP_BS"/>
</dbReference>
<dbReference type="PROSITE" id="PS00108">
    <property type="entry name" value="PROTEIN_KINASE_ST"/>
    <property type="match status" value="1"/>
</dbReference>
<feature type="domain" description="Gnk2-homologous" evidence="18">
    <location>
        <begin position="153"/>
        <end position="260"/>
    </location>
</feature>
<dbReference type="PANTHER" id="PTHR27002:SF1082">
    <property type="entry name" value="OS06G0693000 PROTEIN"/>
    <property type="match status" value="1"/>
</dbReference>
<reference evidence="19 20" key="1">
    <citation type="submission" date="2024-03" db="EMBL/GenBank/DDBJ databases">
        <authorList>
            <person name="Gkanogiannis A."/>
            <person name="Becerra Lopez-Lavalle L."/>
        </authorList>
    </citation>
    <scope>NUCLEOTIDE SEQUENCE [LARGE SCALE GENOMIC DNA]</scope>
</reference>
<dbReference type="InterPro" id="IPR011009">
    <property type="entry name" value="Kinase-like_dom_sf"/>
</dbReference>
<keyword evidence="8" id="KW-0418">Kinase</keyword>
<dbReference type="InterPro" id="IPR038408">
    <property type="entry name" value="GNK2_sf"/>
</dbReference>
<dbReference type="CDD" id="cd23509">
    <property type="entry name" value="Gnk2-like"/>
    <property type="match status" value="2"/>
</dbReference>
<evidence type="ECO:0000313" key="19">
    <source>
        <dbReference type="EMBL" id="CAK9327357.1"/>
    </source>
</evidence>
<evidence type="ECO:0000256" key="14">
    <source>
        <dbReference type="PROSITE-ProRule" id="PRU10141"/>
    </source>
</evidence>
<dbReference type="Gene3D" id="1.10.510.10">
    <property type="entry name" value="Transferase(Phosphotransferase) domain 1"/>
    <property type="match status" value="2"/>
</dbReference>
<dbReference type="InterPro" id="IPR002902">
    <property type="entry name" value="GNK2"/>
</dbReference>
<evidence type="ECO:0000256" key="2">
    <source>
        <dbReference type="ARBA" id="ARBA00022527"/>
    </source>
</evidence>
<evidence type="ECO:0000256" key="1">
    <source>
        <dbReference type="ARBA" id="ARBA00004167"/>
    </source>
</evidence>
<feature type="binding site" evidence="14">
    <location>
        <position position="376"/>
    </location>
    <ligand>
        <name>ATP</name>
        <dbReference type="ChEBI" id="CHEBI:30616"/>
    </ligand>
</feature>
<keyword evidence="2" id="KW-0723">Serine/threonine-protein kinase</keyword>
<keyword evidence="7 14" id="KW-0547">Nucleotide-binding</keyword>
<evidence type="ECO:0000256" key="6">
    <source>
        <dbReference type="ARBA" id="ARBA00022737"/>
    </source>
</evidence>
<dbReference type="Pfam" id="PF00069">
    <property type="entry name" value="Pkinase"/>
    <property type="match status" value="1"/>
</dbReference>
<feature type="region of interest" description="Disordered" evidence="15">
    <location>
        <begin position="619"/>
        <end position="639"/>
    </location>
</feature>
<keyword evidence="13" id="KW-0325">Glycoprotein</keyword>
<keyword evidence="20" id="KW-1185">Reference proteome</keyword>
<dbReference type="PANTHER" id="PTHR27002">
    <property type="entry name" value="RECEPTOR-LIKE SERINE/THREONINE-PROTEIN KINASE SD1-8"/>
    <property type="match status" value="1"/>
</dbReference>
<evidence type="ECO:0000256" key="12">
    <source>
        <dbReference type="ARBA" id="ARBA00023170"/>
    </source>
</evidence>
<evidence type="ECO:0000256" key="13">
    <source>
        <dbReference type="ARBA" id="ARBA00023180"/>
    </source>
</evidence>
<feature type="transmembrane region" description="Helical" evidence="16">
    <location>
        <begin position="291"/>
        <end position="314"/>
    </location>
</feature>
<feature type="domain" description="Protein kinase" evidence="17">
    <location>
        <begin position="348"/>
        <end position="606"/>
    </location>
</feature>
<evidence type="ECO:0000256" key="9">
    <source>
        <dbReference type="ARBA" id="ARBA00022840"/>
    </source>
</evidence>
<evidence type="ECO:0000256" key="8">
    <source>
        <dbReference type="ARBA" id="ARBA00022777"/>
    </source>
</evidence>
<dbReference type="EMBL" id="OZ021742">
    <property type="protein sequence ID" value="CAK9327357.1"/>
    <property type="molecule type" value="Genomic_DNA"/>
</dbReference>
<dbReference type="SUPFAM" id="SSF56112">
    <property type="entry name" value="Protein kinase-like (PK-like)"/>
    <property type="match status" value="1"/>
</dbReference>
<dbReference type="Pfam" id="PF01657">
    <property type="entry name" value="Stress-antifung"/>
    <property type="match status" value="2"/>
</dbReference>
<evidence type="ECO:0000256" key="15">
    <source>
        <dbReference type="SAM" id="MobiDB-lite"/>
    </source>
</evidence>
<feature type="transmembrane region" description="Helical" evidence="16">
    <location>
        <begin position="22"/>
        <end position="40"/>
    </location>
</feature>
<dbReference type="PROSITE" id="PS51473">
    <property type="entry name" value="GNK2"/>
    <property type="match status" value="2"/>
</dbReference>
<protein>
    <submittedName>
        <fullName evidence="19">Uncharacterized protein</fullName>
    </submittedName>
</protein>
<dbReference type="InterPro" id="IPR000719">
    <property type="entry name" value="Prot_kinase_dom"/>
</dbReference>
<feature type="compositionally biased region" description="Low complexity" evidence="15">
    <location>
        <begin position="273"/>
        <end position="283"/>
    </location>
</feature>